<gene>
    <name evidence="1" type="ORF">FA15DRAFT_706809</name>
</gene>
<dbReference type="OrthoDB" id="3197409at2759"/>
<dbReference type="AlphaFoldDB" id="A0A5C3KN82"/>
<accession>A0A5C3KN82</accession>
<keyword evidence="2" id="KW-1185">Reference proteome</keyword>
<reference evidence="1 2" key="1">
    <citation type="journal article" date="2019" name="Nat. Ecol. Evol.">
        <title>Megaphylogeny resolves global patterns of mushroom evolution.</title>
        <authorList>
            <person name="Varga T."/>
            <person name="Krizsan K."/>
            <person name="Foldi C."/>
            <person name="Dima B."/>
            <person name="Sanchez-Garcia M."/>
            <person name="Sanchez-Ramirez S."/>
            <person name="Szollosi G.J."/>
            <person name="Szarkandi J.G."/>
            <person name="Papp V."/>
            <person name="Albert L."/>
            <person name="Andreopoulos W."/>
            <person name="Angelini C."/>
            <person name="Antonin V."/>
            <person name="Barry K.W."/>
            <person name="Bougher N.L."/>
            <person name="Buchanan P."/>
            <person name="Buyck B."/>
            <person name="Bense V."/>
            <person name="Catcheside P."/>
            <person name="Chovatia M."/>
            <person name="Cooper J."/>
            <person name="Damon W."/>
            <person name="Desjardin D."/>
            <person name="Finy P."/>
            <person name="Geml J."/>
            <person name="Haridas S."/>
            <person name="Hughes K."/>
            <person name="Justo A."/>
            <person name="Karasinski D."/>
            <person name="Kautmanova I."/>
            <person name="Kiss B."/>
            <person name="Kocsube S."/>
            <person name="Kotiranta H."/>
            <person name="LaButti K.M."/>
            <person name="Lechner B.E."/>
            <person name="Liimatainen K."/>
            <person name="Lipzen A."/>
            <person name="Lukacs Z."/>
            <person name="Mihaltcheva S."/>
            <person name="Morgado L.N."/>
            <person name="Niskanen T."/>
            <person name="Noordeloos M.E."/>
            <person name="Ohm R.A."/>
            <person name="Ortiz-Santana B."/>
            <person name="Ovrebo C."/>
            <person name="Racz N."/>
            <person name="Riley R."/>
            <person name="Savchenko A."/>
            <person name="Shiryaev A."/>
            <person name="Soop K."/>
            <person name="Spirin V."/>
            <person name="Szebenyi C."/>
            <person name="Tomsovsky M."/>
            <person name="Tulloss R.E."/>
            <person name="Uehling J."/>
            <person name="Grigoriev I.V."/>
            <person name="Vagvolgyi C."/>
            <person name="Papp T."/>
            <person name="Martin F.M."/>
            <person name="Miettinen O."/>
            <person name="Hibbett D.S."/>
            <person name="Nagy L.G."/>
        </authorList>
    </citation>
    <scope>NUCLEOTIDE SEQUENCE [LARGE SCALE GENOMIC DNA]</scope>
    <source>
        <strain evidence="1 2">CBS 121175</strain>
    </source>
</reference>
<proteinExistence type="predicted"/>
<protein>
    <submittedName>
        <fullName evidence="1">Uncharacterized protein</fullName>
    </submittedName>
</protein>
<name>A0A5C3KN82_COPMA</name>
<organism evidence="1 2">
    <name type="scientific">Coprinopsis marcescibilis</name>
    <name type="common">Agaric fungus</name>
    <name type="synonym">Psathyrella marcescibilis</name>
    <dbReference type="NCBI Taxonomy" id="230819"/>
    <lineage>
        <taxon>Eukaryota</taxon>
        <taxon>Fungi</taxon>
        <taxon>Dikarya</taxon>
        <taxon>Basidiomycota</taxon>
        <taxon>Agaricomycotina</taxon>
        <taxon>Agaricomycetes</taxon>
        <taxon>Agaricomycetidae</taxon>
        <taxon>Agaricales</taxon>
        <taxon>Agaricineae</taxon>
        <taxon>Psathyrellaceae</taxon>
        <taxon>Coprinopsis</taxon>
    </lineage>
</organism>
<dbReference type="Proteomes" id="UP000307440">
    <property type="component" value="Unassembled WGS sequence"/>
</dbReference>
<dbReference type="EMBL" id="ML210254">
    <property type="protein sequence ID" value="TFK21941.1"/>
    <property type="molecule type" value="Genomic_DNA"/>
</dbReference>
<evidence type="ECO:0000313" key="2">
    <source>
        <dbReference type="Proteomes" id="UP000307440"/>
    </source>
</evidence>
<sequence>MRNSDPQQAGCNPVDWVKTRVEELYGVAGQGSYEGDIAAQIQGTFSPGAQVIMNHEPVSLRRYTDVLQSERAATVKTDVQWMDVNEADTNMGQPEGRIVAGSFNVTRTMKFRVRVSPVKLSQRVWFSARLVEDTPEKLAIEQLFLTTSK</sequence>
<evidence type="ECO:0000313" key="1">
    <source>
        <dbReference type="EMBL" id="TFK21941.1"/>
    </source>
</evidence>